<dbReference type="EMBL" id="BJCQ01000005">
    <property type="protein sequence ID" value="GCL66509.1"/>
    <property type="molecule type" value="Genomic_DNA"/>
</dbReference>
<feature type="transmembrane region" description="Helical" evidence="6">
    <location>
        <begin position="213"/>
        <end position="233"/>
    </location>
</feature>
<dbReference type="PANTHER" id="PTHR30569">
    <property type="entry name" value="CYTOSINE TRANSPORTER CODB"/>
    <property type="match status" value="1"/>
</dbReference>
<evidence type="ECO:0000256" key="1">
    <source>
        <dbReference type="ARBA" id="ARBA00004141"/>
    </source>
</evidence>
<evidence type="ECO:0000256" key="4">
    <source>
        <dbReference type="ARBA" id="ARBA00022989"/>
    </source>
</evidence>
<comment type="caution">
    <text evidence="7">The sequence shown here is derived from an EMBL/GenBank/DDBJ whole genome shotgun (WGS) entry which is preliminary data.</text>
</comment>
<dbReference type="InterPro" id="IPR012732">
    <property type="entry name" value="Thia_CytX"/>
</dbReference>
<sequence length="399" mass="42883">MKHTYITQPQFAMIWFGAALSIAEIMTGTYLAPLGLTQGLYAIILGHIIGGILLFGAGLIGGRLRQGSMNTTAFSFGPLGAKGFAFLNMLQLIGWTSIMIYDAMLALQELAPLSPMIWTIGIGALVILWLFIGLHNTGYIQAIVSVLLLGLTLYMGAHMIWQWPNEASLLTSGNMSFIAALELSIAMPLSWLPLISDYTRESKKPFSASLTSAIVYTVTSIVMYTLGLSAAIFGGGDSIITIMMNAGLGLAGLIVIIFSTVTTTFMDAYSAGVSSTTIYKSASSKGIAVVVTIVGTIAAILYPMDDITDFLYLIGSVFAPMIAILLADYFINRQQVQTISAYLVRGLIWVVSVGLYHYMLHNESTIGATLPAFTTAFFVTAIVGFISHTENSSVEIKQH</sequence>
<dbReference type="InterPro" id="IPR001248">
    <property type="entry name" value="Pur-cyt_permease"/>
</dbReference>
<organism evidence="7 8">
    <name type="scientific">Veillonella tobetsuensis</name>
    <dbReference type="NCBI Taxonomy" id="1110546"/>
    <lineage>
        <taxon>Bacteria</taxon>
        <taxon>Bacillati</taxon>
        <taxon>Bacillota</taxon>
        <taxon>Negativicutes</taxon>
        <taxon>Veillonellales</taxon>
        <taxon>Veillonellaceae</taxon>
        <taxon>Veillonella</taxon>
    </lineage>
</organism>
<evidence type="ECO:0000256" key="5">
    <source>
        <dbReference type="ARBA" id="ARBA00023136"/>
    </source>
</evidence>
<evidence type="ECO:0000313" key="8">
    <source>
        <dbReference type="Proteomes" id="UP000300381"/>
    </source>
</evidence>
<keyword evidence="5 6" id="KW-0472">Membrane</keyword>
<dbReference type="Pfam" id="PF02133">
    <property type="entry name" value="Transp_cyt_pur"/>
    <property type="match status" value="1"/>
</dbReference>
<feature type="transmembrane region" description="Helical" evidence="6">
    <location>
        <begin position="342"/>
        <end position="360"/>
    </location>
</feature>
<dbReference type="PANTHER" id="PTHR30569:SF0">
    <property type="entry name" value="CYTOSINE PERMEASE"/>
    <property type="match status" value="1"/>
</dbReference>
<dbReference type="GO" id="GO:0015209">
    <property type="term" value="F:cytosine transmembrane transporter activity"/>
    <property type="evidence" value="ECO:0007669"/>
    <property type="project" value="InterPro"/>
</dbReference>
<dbReference type="NCBIfam" id="TIGR02358">
    <property type="entry name" value="thia_cytX"/>
    <property type="match status" value="1"/>
</dbReference>
<evidence type="ECO:0000256" key="2">
    <source>
        <dbReference type="ARBA" id="ARBA00008974"/>
    </source>
</evidence>
<feature type="transmembrane region" description="Helical" evidence="6">
    <location>
        <begin position="113"/>
        <end position="132"/>
    </location>
</feature>
<comment type="subcellular location">
    <subcellularLocation>
        <location evidence="1">Membrane</location>
        <topology evidence="1">Multi-pass membrane protein</topology>
    </subcellularLocation>
</comment>
<dbReference type="GO" id="GO:0005886">
    <property type="term" value="C:plasma membrane"/>
    <property type="evidence" value="ECO:0007669"/>
    <property type="project" value="TreeGrafter"/>
</dbReference>
<gene>
    <name evidence="7" type="primary">cytX</name>
    <name evidence="7" type="ORF">PAGU1578_01310</name>
</gene>
<evidence type="ECO:0000313" key="7">
    <source>
        <dbReference type="EMBL" id="GCL66509.1"/>
    </source>
</evidence>
<feature type="transmembrane region" description="Helical" evidence="6">
    <location>
        <begin position="286"/>
        <end position="304"/>
    </location>
</feature>
<dbReference type="AlphaFoldDB" id="A0A480AXS0"/>
<dbReference type="RefSeq" id="WP_137660234.1">
    <property type="nucleotide sequence ID" value="NZ_BJCQ01000005.1"/>
</dbReference>
<keyword evidence="3 6" id="KW-0812">Transmembrane</keyword>
<evidence type="ECO:0000256" key="6">
    <source>
        <dbReference type="SAM" id="Phobius"/>
    </source>
</evidence>
<proteinExistence type="inferred from homology"/>
<dbReference type="Proteomes" id="UP000300381">
    <property type="component" value="Unassembled WGS sequence"/>
</dbReference>
<name>A0A480AXS0_9FIRM</name>
<feature type="transmembrane region" description="Helical" evidence="6">
    <location>
        <begin position="173"/>
        <end position="192"/>
    </location>
</feature>
<reference evidence="7 8" key="1">
    <citation type="submission" date="2019-03" db="EMBL/GenBank/DDBJ databases">
        <title>Draft genome sequences of two Veillonella tobetsuensis clinical isolates from intraoperative bronchial fluids of elderly patients with pulmonary carcinoma.</title>
        <authorList>
            <person name="Akiyama T."/>
        </authorList>
    </citation>
    <scope>NUCLEOTIDE SEQUENCE [LARGE SCALE GENOMIC DNA]</scope>
    <source>
        <strain evidence="7 8">PAGU 1578</strain>
    </source>
</reference>
<feature type="transmembrane region" description="Helical" evidence="6">
    <location>
        <begin position="310"/>
        <end position="330"/>
    </location>
</feature>
<dbReference type="InterPro" id="IPR030191">
    <property type="entry name" value="CodB"/>
</dbReference>
<feature type="transmembrane region" description="Helical" evidence="6">
    <location>
        <begin position="366"/>
        <end position="387"/>
    </location>
</feature>
<protein>
    <submittedName>
        <fullName evidence="7">Hydrogenase expression protein</fullName>
    </submittedName>
</protein>
<feature type="transmembrane region" description="Helical" evidence="6">
    <location>
        <begin position="139"/>
        <end position="161"/>
    </location>
</feature>
<dbReference type="Gene3D" id="1.10.4160.10">
    <property type="entry name" value="Hydantoin permease"/>
    <property type="match status" value="1"/>
</dbReference>
<feature type="transmembrane region" description="Helical" evidence="6">
    <location>
        <begin position="83"/>
        <end position="101"/>
    </location>
</feature>
<evidence type="ECO:0000256" key="3">
    <source>
        <dbReference type="ARBA" id="ARBA00022692"/>
    </source>
</evidence>
<keyword evidence="4 6" id="KW-1133">Transmembrane helix</keyword>
<feature type="transmembrane region" description="Helical" evidence="6">
    <location>
        <begin position="12"/>
        <end position="33"/>
    </location>
</feature>
<comment type="similarity">
    <text evidence="2">Belongs to the purine-cytosine permease (2.A.39) family.</text>
</comment>
<feature type="transmembrane region" description="Helical" evidence="6">
    <location>
        <begin position="39"/>
        <end position="62"/>
    </location>
</feature>
<feature type="transmembrane region" description="Helical" evidence="6">
    <location>
        <begin position="239"/>
        <end position="265"/>
    </location>
</feature>
<accession>A0A480AXS0</accession>